<dbReference type="AlphaFoldDB" id="A0A645HHS4"/>
<evidence type="ECO:0000313" key="1">
    <source>
        <dbReference type="EMBL" id="MPN38136.1"/>
    </source>
</evidence>
<comment type="caution">
    <text evidence="1">The sequence shown here is derived from an EMBL/GenBank/DDBJ whole genome shotgun (WGS) entry which is preliminary data.</text>
</comment>
<sequence length="89" mass="9977">MKADWVSKEQSQAAKLFLDFLLSPEIQTLALEKYGFRPADPSIALDSATSPLQLYSKNGVQIKIPPEVEIPDGNTLNTLLDFWSRNVQQ</sequence>
<dbReference type="SUPFAM" id="SSF53850">
    <property type="entry name" value="Periplasmic binding protein-like II"/>
    <property type="match status" value="1"/>
</dbReference>
<dbReference type="EMBL" id="VSSQ01093188">
    <property type="protein sequence ID" value="MPN38136.1"/>
    <property type="molecule type" value="Genomic_DNA"/>
</dbReference>
<protein>
    <submittedName>
        <fullName evidence="1">Uncharacterized protein</fullName>
    </submittedName>
</protein>
<reference evidence="1" key="1">
    <citation type="submission" date="2019-08" db="EMBL/GenBank/DDBJ databases">
        <authorList>
            <person name="Kucharzyk K."/>
            <person name="Murdoch R.W."/>
            <person name="Higgins S."/>
            <person name="Loffler F."/>
        </authorList>
    </citation>
    <scope>NUCLEOTIDE SEQUENCE</scope>
</reference>
<organism evidence="1">
    <name type="scientific">bioreactor metagenome</name>
    <dbReference type="NCBI Taxonomy" id="1076179"/>
    <lineage>
        <taxon>unclassified sequences</taxon>
        <taxon>metagenomes</taxon>
        <taxon>ecological metagenomes</taxon>
    </lineage>
</organism>
<accession>A0A645HHS4</accession>
<proteinExistence type="predicted"/>
<name>A0A645HHS4_9ZZZZ</name>
<gene>
    <name evidence="1" type="ORF">SDC9_185660</name>
</gene>
<dbReference type="Gene3D" id="3.40.190.10">
    <property type="entry name" value="Periplasmic binding protein-like II"/>
    <property type="match status" value="1"/>
</dbReference>